<dbReference type="RefSeq" id="XP_003672676.1">
    <property type="nucleotide sequence ID" value="XM_003672628.1"/>
</dbReference>
<organism evidence="10 11">
    <name type="scientific">Naumovozyma dairenensis (strain ATCC 10597 / BCRC 20456 / CBS 421 / NBRC 0211 / NRRL Y-12639)</name>
    <name type="common">Saccharomyces dairenensis</name>
    <dbReference type="NCBI Taxonomy" id="1071378"/>
    <lineage>
        <taxon>Eukaryota</taxon>
        <taxon>Fungi</taxon>
        <taxon>Dikarya</taxon>
        <taxon>Ascomycota</taxon>
        <taxon>Saccharomycotina</taxon>
        <taxon>Saccharomycetes</taxon>
        <taxon>Saccharomycetales</taxon>
        <taxon>Saccharomycetaceae</taxon>
        <taxon>Naumovozyma</taxon>
    </lineage>
</organism>
<keyword evidence="7" id="KW-0804">Transcription</keyword>
<dbReference type="GO" id="GO:0005634">
    <property type="term" value="C:nucleus"/>
    <property type="evidence" value="ECO:0007669"/>
    <property type="project" value="UniProtKB-SubCell"/>
</dbReference>
<dbReference type="OMA" id="FLEHLIV"/>
<dbReference type="PANTHER" id="PTHR31571:SF2">
    <property type="entry name" value="HISTONE ACETYLTRANSFERASE RTT109"/>
    <property type="match status" value="1"/>
</dbReference>
<dbReference type="PROSITE" id="PS51728">
    <property type="entry name" value="RTT109_HAT"/>
    <property type="match status" value="1"/>
</dbReference>
<dbReference type="EMBL" id="HE580277">
    <property type="protein sequence ID" value="CCD27433.1"/>
    <property type="molecule type" value="Genomic_DNA"/>
</dbReference>
<evidence type="ECO:0000256" key="8">
    <source>
        <dbReference type="ARBA" id="ARBA00023242"/>
    </source>
</evidence>
<dbReference type="AlphaFoldDB" id="G0WI22"/>
<dbReference type="GO" id="GO:0032931">
    <property type="term" value="F:histone H3K56 acetyltransferase activity"/>
    <property type="evidence" value="ECO:0007669"/>
    <property type="project" value="TreeGrafter"/>
</dbReference>
<keyword evidence="6" id="KW-0805">Transcription regulation</keyword>
<evidence type="ECO:0000256" key="7">
    <source>
        <dbReference type="ARBA" id="ARBA00023163"/>
    </source>
</evidence>
<evidence type="ECO:0000256" key="4">
    <source>
        <dbReference type="ARBA" id="ARBA00022763"/>
    </source>
</evidence>
<dbReference type="Pfam" id="PF08214">
    <property type="entry name" value="HAT_KAT11"/>
    <property type="match status" value="1"/>
</dbReference>
<accession>G0WI22</accession>
<sequence>MNGTIITKHDNTNANIGKSKSKSLLESLLQPVLPEDNKFEIFQLQNQPCQTYPLVTLPRKASSSSSTPPMTVKVQHFFTLSHNEKIIYALEIYVYINIPMNERSIFISKADTNGYSDIQLNIKDITKTILKYILSIDPNHYLQKVKPLERKKGKKSHCHRHRLIMHYTNVKDTLKILSNRLSKSFDKEKQAELLAASHSTLYLDLRFTNEQKTQLNTKICLFTRPAGFYLFTDSDKNPKKHNLNGSGLLKWWIRIIDQLINEEFIKQNTVAKLRVPGEDPMTVKRRFLYDQKTLQFNNWKHGDIFNGNDDDFAVSKIPLFPDDPKSRFIRELVQQYDEDATTNRMDLKTYWIELQERQEFKSSDLVSIIGVSGIVERLPKYIPAQEETLICSSNRQFKYIKSYVTGEEYDTEEGAMEAYLNVKDYLKWKYNKDILLVRGEKEKYESSRLKRANNVTITLLQPRKRVKK</sequence>
<dbReference type="EC" id="2.3.1.48" evidence="2"/>
<evidence type="ECO:0000256" key="3">
    <source>
        <dbReference type="ARBA" id="ARBA00022679"/>
    </source>
</evidence>
<evidence type="ECO:0000256" key="5">
    <source>
        <dbReference type="ARBA" id="ARBA00022990"/>
    </source>
</evidence>
<dbReference type="OrthoDB" id="3361892at2759"/>
<dbReference type="SMART" id="SM01250">
    <property type="entry name" value="KAT11"/>
    <property type="match status" value="1"/>
</dbReference>
<name>G0WI22_NAUDC</name>
<keyword evidence="5" id="KW-0007">Acetylation</keyword>
<keyword evidence="11" id="KW-1185">Reference proteome</keyword>
<gene>
    <name evidence="10" type="primary">NDAI0K02420</name>
    <name evidence="10" type="ordered locus">NDAI_0K02420</name>
</gene>
<dbReference type="Proteomes" id="UP000000689">
    <property type="component" value="Chromosome 11"/>
</dbReference>
<dbReference type="InterPro" id="IPR051236">
    <property type="entry name" value="HAT_RTT109-like"/>
</dbReference>
<evidence type="ECO:0000313" key="11">
    <source>
        <dbReference type="Proteomes" id="UP000000689"/>
    </source>
</evidence>
<dbReference type="GO" id="GO:0006974">
    <property type="term" value="P:DNA damage response"/>
    <property type="evidence" value="ECO:0007669"/>
    <property type="project" value="UniProtKB-KW"/>
</dbReference>
<keyword evidence="8" id="KW-0539">Nucleus</keyword>
<keyword evidence="3" id="KW-0808">Transferase</keyword>
<dbReference type="GeneID" id="11497878"/>
<evidence type="ECO:0000256" key="2">
    <source>
        <dbReference type="ARBA" id="ARBA00013184"/>
    </source>
</evidence>
<evidence type="ECO:0000256" key="9">
    <source>
        <dbReference type="ARBA" id="ARBA00048940"/>
    </source>
</evidence>
<dbReference type="HOGENOM" id="CLU_050421_0_0_1"/>
<dbReference type="GO" id="GO:0006355">
    <property type="term" value="P:regulation of DNA-templated transcription"/>
    <property type="evidence" value="ECO:0007669"/>
    <property type="project" value="InterPro"/>
</dbReference>
<dbReference type="InterPro" id="IPR013178">
    <property type="entry name" value="Histone_AcTrfase_Rtt109/CBP"/>
</dbReference>
<evidence type="ECO:0000313" key="10">
    <source>
        <dbReference type="EMBL" id="CCD27433.1"/>
    </source>
</evidence>
<dbReference type="STRING" id="1071378.G0WI22"/>
<evidence type="ECO:0000256" key="6">
    <source>
        <dbReference type="ARBA" id="ARBA00023015"/>
    </source>
</evidence>
<dbReference type="KEGG" id="ndi:NDAI_0K02420"/>
<comment type="subcellular location">
    <subcellularLocation>
        <location evidence="1">Nucleus</location>
    </subcellularLocation>
</comment>
<protein>
    <recommendedName>
        <fullName evidence="2">histone acetyltransferase</fullName>
        <ecNumber evidence="2">2.3.1.48</ecNumber>
    </recommendedName>
</protein>
<dbReference type="InterPro" id="IPR016849">
    <property type="entry name" value="Rtt109"/>
</dbReference>
<comment type="catalytic activity">
    <reaction evidence="9">
        <text>L-lysyl-[histone] + acetyl-CoA = N(6)-acetyl-L-lysyl-[histone] + CoA + H(+)</text>
        <dbReference type="Rhea" id="RHEA:21992"/>
        <dbReference type="Rhea" id="RHEA-COMP:9845"/>
        <dbReference type="Rhea" id="RHEA-COMP:11338"/>
        <dbReference type="ChEBI" id="CHEBI:15378"/>
        <dbReference type="ChEBI" id="CHEBI:29969"/>
        <dbReference type="ChEBI" id="CHEBI:57287"/>
        <dbReference type="ChEBI" id="CHEBI:57288"/>
        <dbReference type="ChEBI" id="CHEBI:61930"/>
        <dbReference type="EC" id="2.3.1.48"/>
    </reaction>
    <physiologicalReaction direction="left-to-right" evidence="9">
        <dbReference type="Rhea" id="RHEA:21993"/>
    </physiologicalReaction>
</comment>
<dbReference type="PANTHER" id="PTHR31571">
    <property type="entry name" value="ALTERED INHERITANCE OF MITOCHONDRIA PROTEIN 6"/>
    <property type="match status" value="1"/>
</dbReference>
<proteinExistence type="predicted"/>
<dbReference type="eggNOG" id="KOG4534">
    <property type="taxonomic scope" value="Eukaryota"/>
</dbReference>
<reference evidence="10 11" key="1">
    <citation type="journal article" date="2011" name="Proc. Natl. Acad. Sci. U.S.A.">
        <title>Evolutionary erosion of yeast sex chromosomes by mating-type switching accidents.</title>
        <authorList>
            <person name="Gordon J.L."/>
            <person name="Armisen D."/>
            <person name="Proux-Wera E."/>
            <person name="Oheigeartaigh S.S."/>
            <person name="Byrne K.P."/>
            <person name="Wolfe K.H."/>
        </authorList>
    </citation>
    <scope>NUCLEOTIDE SEQUENCE [LARGE SCALE GENOMIC DNA]</scope>
    <source>
        <strain evidence="11">ATCC 10597 / BCRC 20456 / CBS 421 / NBRC 0211 / NRRL Y-12639</strain>
    </source>
</reference>
<evidence type="ECO:0000256" key="1">
    <source>
        <dbReference type="ARBA" id="ARBA00004123"/>
    </source>
</evidence>
<keyword evidence="4" id="KW-0227">DNA damage</keyword>